<gene>
    <name evidence="11" type="ORF">TKK_008138</name>
</gene>
<dbReference type="GO" id="GO:0006508">
    <property type="term" value="P:proteolysis"/>
    <property type="evidence" value="ECO:0007669"/>
    <property type="project" value="UniProtKB-KW"/>
</dbReference>
<keyword evidence="9" id="KW-1133">Transmembrane helix</keyword>
<feature type="binding site" evidence="8">
    <location>
        <position position="394"/>
    </location>
    <ligand>
        <name>Zn(2+)</name>
        <dbReference type="ChEBI" id="CHEBI:29105"/>
        <note>catalytic</note>
    </ligand>
</feature>
<keyword evidence="5" id="KW-0482">Metalloprotease</keyword>
<evidence type="ECO:0000256" key="5">
    <source>
        <dbReference type="ARBA" id="ARBA00023049"/>
    </source>
</evidence>
<dbReference type="InterPro" id="IPR001590">
    <property type="entry name" value="Peptidase_M12B"/>
</dbReference>
<dbReference type="PANTHER" id="PTHR11905:SF249">
    <property type="entry name" value="SOL NARAE, ISOFORM C"/>
    <property type="match status" value="1"/>
</dbReference>
<dbReference type="SUPFAM" id="SSF55486">
    <property type="entry name" value="Metalloproteases ('zincins'), catalytic domain"/>
    <property type="match status" value="1"/>
</dbReference>
<evidence type="ECO:0000259" key="10">
    <source>
        <dbReference type="PROSITE" id="PS50215"/>
    </source>
</evidence>
<keyword evidence="1" id="KW-0645">Protease</keyword>
<dbReference type="GO" id="GO:0008237">
    <property type="term" value="F:metallopeptidase activity"/>
    <property type="evidence" value="ECO:0007669"/>
    <property type="project" value="UniProtKB-KW"/>
</dbReference>
<keyword evidence="12" id="KW-1185">Reference proteome</keyword>
<dbReference type="Pfam" id="PF17771">
    <property type="entry name" value="ADAMTS_CR_2"/>
    <property type="match status" value="1"/>
</dbReference>
<feature type="active site" evidence="8">
    <location>
        <position position="395"/>
    </location>
</feature>
<name>A0ABD2WY24_9HYME</name>
<proteinExistence type="predicted"/>
<sequence>MTNSTKKYDGLSPIMSLIYSLRIFLFALVLLEIDLSHSFNVKIQDMLTDDEYLKIFHTDRSEVPDHEFIRVNSSPVVQLRERLSSQNRILSFTAFGRRYDLQLQLRDNVLIGKNTPIWHADIDPENSSRIIYTQLPNVLDDISGIYQDLDNMVSLLESSSNVSDDVFYDGIISSDVAISPLPQRLIGIISNISDDNAMIKDHVVYKIKFENLTSDAHYSASEIERKYDSHSIRQHPLDTFYPEVLVVIDASMYKHFGKKPHFALNYLVPFWNAVDLRYKLLNSPEVKLNIAGVILSQDEKALAFLHSNMDENGRIHAKKALLDAGHFYYSDTSLVSRDVVVIMTKHDICSVKYANYCKSSAIGKAFTGKACSKKKNTAILEDNGGYGGIITATHEIGHLLGLPHDGEDEAAECSIQDGYIMASAKYRSVNSLCWSSCSKKILERFSSLTASNCLENKPKNLGDSIKQTLPGRVLTLEEQCLARGGKPCVFNATVCWKLYCTKSMLNKKCIGKAPAAEGTTCGDGLYCRNGDCIADA</sequence>
<evidence type="ECO:0000313" key="12">
    <source>
        <dbReference type="Proteomes" id="UP001627154"/>
    </source>
</evidence>
<dbReference type="PROSITE" id="PS50215">
    <property type="entry name" value="ADAM_MEPRO"/>
    <property type="match status" value="1"/>
</dbReference>
<evidence type="ECO:0000256" key="8">
    <source>
        <dbReference type="PROSITE-ProRule" id="PRU00276"/>
    </source>
</evidence>
<dbReference type="EMBL" id="JBJJXI010000060">
    <property type="protein sequence ID" value="KAL3397900.1"/>
    <property type="molecule type" value="Genomic_DNA"/>
</dbReference>
<evidence type="ECO:0000256" key="4">
    <source>
        <dbReference type="ARBA" id="ARBA00022833"/>
    </source>
</evidence>
<evidence type="ECO:0000256" key="2">
    <source>
        <dbReference type="ARBA" id="ARBA00022723"/>
    </source>
</evidence>
<keyword evidence="3" id="KW-0378">Hydrolase</keyword>
<dbReference type="AlphaFoldDB" id="A0ABD2WY24"/>
<evidence type="ECO:0000256" key="6">
    <source>
        <dbReference type="ARBA" id="ARBA00023157"/>
    </source>
</evidence>
<keyword evidence="9" id="KW-0812">Transmembrane</keyword>
<keyword evidence="6" id="KW-1015">Disulfide bond</keyword>
<reference evidence="11 12" key="1">
    <citation type="journal article" date="2024" name="bioRxiv">
        <title>A reference genome for Trichogramma kaykai: A tiny desert-dwelling parasitoid wasp with competing sex-ratio distorters.</title>
        <authorList>
            <person name="Culotta J."/>
            <person name="Lindsey A.R."/>
        </authorList>
    </citation>
    <scope>NUCLEOTIDE SEQUENCE [LARGE SCALE GENOMIC DNA]</scope>
    <source>
        <strain evidence="11 12">KSX58</strain>
    </source>
</reference>
<feature type="transmembrane region" description="Helical" evidence="9">
    <location>
        <begin position="12"/>
        <end position="31"/>
    </location>
</feature>
<feature type="domain" description="Peptidase M12B" evidence="10">
    <location>
        <begin position="240"/>
        <end position="458"/>
    </location>
</feature>
<organism evidence="11 12">
    <name type="scientific">Trichogramma kaykai</name>
    <dbReference type="NCBI Taxonomy" id="54128"/>
    <lineage>
        <taxon>Eukaryota</taxon>
        <taxon>Metazoa</taxon>
        <taxon>Ecdysozoa</taxon>
        <taxon>Arthropoda</taxon>
        <taxon>Hexapoda</taxon>
        <taxon>Insecta</taxon>
        <taxon>Pterygota</taxon>
        <taxon>Neoptera</taxon>
        <taxon>Endopterygota</taxon>
        <taxon>Hymenoptera</taxon>
        <taxon>Apocrita</taxon>
        <taxon>Proctotrupomorpha</taxon>
        <taxon>Chalcidoidea</taxon>
        <taxon>Trichogrammatidae</taxon>
        <taxon>Trichogramma</taxon>
    </lineage>
</organism>
<keyword evidence="2 8" id="KW-0479">Metal-binding</keyword>
<keyword evidence="9" id="KW-0472">Membrane</keyword>
<dbReference type="Proteomes" id="UP001627154">
    <property type="component" value="Unassembled WGS sequence"/>
</dbReference>
<evidence type="ECO:0000256" key="7">
    <source>
        <dbReference type="ARBA" id="ARBA00023180"/>
    </source>
</evidence>
<dbReference type="PANTHER" id="PTHR11905">
    <property type="entry name" value="ADAM A DISINTEGRIN AND METALLOPROTEASE DOMAIN"/>
    <property type="match status" value="1"/>
</dbReference>
<dbReference type="Pfam" id="PF01421">
    <property type="entry name" value="Reprolysin"/>
    <property type="match status" value="1"/>
</dbReference>
<evidence type="ECO:0000256" key="3">
    <source>
        <dbReference type="ARBA" id="ARBA00022801"/>
    </source>
</evidence>
<accession>A0ABD2WY24</accession>
<dbReference type="Gene3D" id="3.40.1620.60">
    <property type="match status" value="1"/>
</dbReference>
<comment type="caution">
    <text evidence="8">Lacks conserved residue(s) required for the propagation of feature annotation.</text>
</comment>
<evidence type="ECO:0000256" key="9">
    <source>
        <dbReference type="SAM" id="Phobius"/>
    </source>
</evidence>
<evidence type="ECO:0000256" key="1">
    <source>
        <dbReference type="ARBA" id="ARBA00022670"/>
    </source>
</evidence>
<keyword evidence="4 8" id="KW-0862">Zinc</keyword>
<evidence type="ECO:0000313" key="11">
    <source>
        <dbReference type="EMBL" id="KAL3397900.1"/>
    </source>
</evidence>
<dbReference type="InterPro" id="IPR024079">
    <property type="entry name" value="MetalloPept_cat_dom_sf"/>
</dbReference>
<dbReference type="Gene3D" id="3.40.390.10">
    <property type="entry name" value="Collagenase (Catalytic Domain)"/>
    <property type="match status" value="1"/>
</dbReference>
<keyword evidence="7" id="KW-0325">Glycoprotein</keyword>
<feature type="binding site" evidence="8">
    <location>
        <position position="398"/>
    </location>
    <ligand>
        <name>Zn(2+)</name>
        <dbReference type="ChEBI" id="CHEBI:29105"/>
        <note>catalytic</note>
    </ligand>
</feature>
<feature type="binding site" evidence="8">
    <location>
        <position position="404"/>
    </location>
    <ligand>
        <name>Zn(2+)</name>
        <dbReference type="ChEBI" id="CHEBI:29105"/>
        <note>catalytic</note>
    </ligand>
</feature>
<comment type="caution">
    <text evidence="11">The sequence shown here is derived from an EMBL/GenBank/DDBJ whole genome shotgun (WGS) entry which is preliminary data.</text>
</comment>
<dbReference type="GO" id="GO:0046872">
    <property type="term" value="F:metal ion binding"/>
    <property type="evidence" value="ECO:0007669"/>
    <property type="project" value="UniProtKB-KW"/>
</dbReference>
<dbReference type="InterPro" id="IPR041645">
    <property type="entry name" value="ADAMTS_CR_2"/>
</dbReference>
<protein>
    <recommendedName>
        <fullName evidence="10">Peptidase M12B domain-containing protein</fullName>
    </recommendedName>
</protein>